<dbReference type="EMBL" id="CP009888">
    <property type="protein sequence ID" value="AIY66064.1"/>
    <property type="molecule type" value="Genomic_DNA"/>
</dbReference>
<feature type="chain" id="PRO_5002037921" description="DUF4426 domain-containing protein" evidence="1">
    <location>
        <begin position="22"/>
        <end position="146"/>
    </location>
</feature>
<organism evidence="3 4">
    <name type="scientific">Pseudoalteromonas piratica</name>
    <dbReference type="NCBI Taxonomy" id="1348114"/>
    <lineage>
        <taxon>Bacteria</taxon>
        <taxon>Pseudomonadati</taxon>
        <taxon>Pseudomonadota</taxon>
        <taxon>Gammaproteobacteria</taxon>
        <taxon>Alteromonadales</taxon>
        <taxon>Pseudoalteromonadaceae</taxon>
        <taxon>Pseudoalteromonas</taxon>
    </lineage>
</organism>
<dbReference type="OrthoDB" id="8563353at2"/>
<feature type="domain" description="DUF4426" evidence="2">
    <location>
        <begin position="30"/>
        <end position="146"/>
    </location>
</feature>
<sequence>MKTLLTLCLACCALSTTTVFANTEQGGQYKELGTWQVHYIAFPSTVLQPKIAQHYGIERSNYNAVINISVLDKKSKAAQKVSLSGTAKNLLGHTEQLSFKEIVDGEAIYYIAELGYSNEELYRFNLDIKGQNKTEVLKFQQKFYVD</sequence>
<dbReference type="KEGG" id="pseo:OM33_13780"/>
<dbReference type="AlphaFoldDB" id="A0A0A7EHH2"/>
<dbReference type="Gene3D" id="2.60.40.3340">
    <property type="entry name" value="Domain of unknown function DUF4426"/>
    <property type="match status" value="1"/>
</dbReference>
<dbReference type="HOGENOM" id="CLU_141658_0_0_6"/>
<dbReference type="Pfam" id="PF14467">
    <property type="entry name" value="DUF4426"/>
    <property type="match status" value="1"/>
</dbReference>
<dbReference type="InterPro" id="IPR025218">
    <property type="entry name" value="DUF4426"/>
</dbReference>
<gene>
    <name evidence="3" type="ORF">OM33_13780</name>
</gene>
<name>A0A0A7EHH2_9GAMM</name>
<evidence type="ECO:0000313" key="4">
    <source>
        <dbReference type="Proteomes" id="UP000030341"/>
    </source>
</evidence>
<keyword evidence="1" id="KW-0732">Signal</keyword>
<dbReference type="Proteomes" id="UP000030341">
    <property type="component" value="Chromosome 1"/>
</dbReference>
<dbReference type="STRING" id="1348114.OM33_13780"/>
<accession>A0A0A7EHH2</accession>
<reference evidence="3 4" key="1">
    <citation type="submission" date="2014-11" db="EMBL/GenBank/DDBJ databases">
        <title>Complete Genome Sequence of Pseudoalteromonas sp. Strain OCN003 Isolated from Kaneohe Bay, Oahu, Hawaii.</title>
        <authorList>
            <person name="Beurmann S."/>
            <person name="Videau P."/>
            <person name="Ushijima B."/>
            <person name="Smith A.M."/>
            <person name="Aeby G.S."/>
            <person name="Callahan S.M."/>
            <person name="Belcaid M."/>
        </authorList>
    </citation>
    <scope>NUCLEOTIDE SEQUENCE [LARGE SCALE GENOMIC DNA]</scope>
    <source>
        <strain evidence="3 4">OCN003</strain>
    </source>
</reference>
<dbReference type="eggNOG" id="ENOG503303T">
    <property type="taxonomic scope" value="Bacteria"/>
</dbReference>
<dbReference type="RefSeq" id="WP_038642527.1">
    <property type="nucleotide sequence ID" value="NZ_CP009888.1"/>
</dbReference>
<evidence type="ECO:0000259" key="2">
    <source>
        <dbReference type="Pfam" id="PF14467"/>
    </source>
</evidence>
<proteinExistence type="predicted"/>
<evidence type="ECO:0000313" key="3">
    <source>
        <dbReference type="EMBL" id="AIY66064.1"/>
    </source>
</evidence>
<evidence type="ECO:0000256" key="1">
    <source>
        <dbReference type="SAM" id="SignalP"/>
    </source>
</evidence>
<feature type="signal peptide" evidence="1">
    <location>
        <begin position="1"/>
        <end position="21"/>
    </location>
</feature>
<keyword evidence="4" id="KW-1185">Reference proteome</keyword>
<protein>
    <recommendedName>
        <fullName evidence="2">DUF4426 domain-containing protein</fullName>
    </recommendedName>
</protein>